<dbReference type="InterPro" id="IPR009078">
    <property type="entry name" value="Ferritin-like_SF"/>
</dbReference>
<reference evidence="5" key="2">
    <citation type="submission" date="2014-05" db="EMBL/GenBank/DDBJ databases">
        <title>Draft genome sequence of Virgibacillus massiliensis Vm-5.</title>
        <authorList>
            <person name="Khelaifia S."/>
            <person name="Croce O."/>
            <person name="Lagier J.C."/>
            <person name="Raoult D."/>
        </authorList>
    </citation>
    <scope>NUCLEOTIDE SEQUENCE [LARGE SCALE GENOMIC DNA]</scope>
    <source>
        <strain evidence="5">Vm-5</strain>
    </source>
</reference>
<sequence length="149" mass="17756">MENQKLIQFLNQLLSNQFVLYVKLHRYHWFVQGRHFFQLHSQFEEMYQEMAKDLDEVAERILMINGKPFATMIKYLKEATLVEASADDKENELMSQLIHDFEQIITEIRNQGLPEARQLNDAPSEDLLIGIQAKLEKYIWMLKAYIAYE</sequence>
<dbReference type="CDD" id="cd01043">
    <property type="entry name" value="DPS"/>
    <property type="match status" value="1"/>
</dbReference>
<dbReference type="RefSeq" id="WP_021291498.1">
    <property type="nucleotide sequence ID" value="NZ_BNER01000004.1"/>
</dbReference>
<gene>
    <name evidence="4" type="primary">dps1</name>
    <name evidence="4" type="ORF">BN990_02354</name>
</gene>
<keyword evidence="5" id="KW-1185">Reference proteome</keyword>
<dbReference type="eggNOG" id="COG0783">
    <property type="taxonomic scope" value="Bacteria"/>
</dbReference>
<dbReference type="EMBL" id="CCDP010000001">
    <property type="protein sequence ID" value="CDQ40036.1"/>
    <property type="molecule type" value="Genomic_DNA"/>
</dbReference>
<accession>A0A024QDM9</accession>
<comment type="similarity">
    <text evidence="1 2">Belongs to the Dps family.</text>
</comment>
<organism evidence="4 5">
    <name type="scientific">Virgibacillus massiliensis</name>
    <dbReference type="NCBI Taxonomy" id="1462526"/>
    <lineage>
        <taxon>Bacteria</taxon>
        <taxon>Bacillati</taxon>
        <taxon>Bacillota</taxon>
        <taxon>Bacilli</taxon>
        <taxon>Bacillales</taxon>
        <taxon>Bacillaceae</taxon>
        <taxon>Virgibacillus</taxon>
    </lineage>
</organism>
<evidence type="ECO:0000259" key="3">
    <source>
        <dbReference type="Pfam" id="PF00210"/>
    </source>
</evidence>
<dbReference type="InterPro" id="IPR002177">
    <property type="entry name" value="DPS_DNA-bd"/>
</dbReference>
<comment type="caution">
    <text evidence="4">The sequence shown here is derived from an EMBL/GenBank/DDBJ whole genome shotgun (WGS) entry which is preliminary data.</text>
</comment>
<dbReference type="PROSITE" id="PS00819">
    <property type="entry name" value="DPS_2"/>
    <property type="match status" value="1"/>
</dbReference>
<dbReference type="PIRSF" id="PIRSF005900">
    <property type="entry name" value="Dps"/>
    <property type="match status" value="1"/>
</dbReference>
<dbReference type="AlphaFoldDB" id="A0A024QDM9"/>
<dbReference type="InterPro" id="IPR008331">
    <property type="entry name" value="Ferritin_DPS_dom"/>
</dbReference>
<name>A0A024QDM9_9BACI</name>
<dbReference type="GO" id="GO:0008199">
    <property type="term" value="F:ferric iron binding"/>
    <property type="evidence" value="ECO:0007669"/>
    <property type="project" value="InterPro"/>
</dbReference>
<dbReference type="PANTHER" id="PTHR42932:SF1">
    <property type="entry name" value="GENERAL STRESS PROTEIN 20U"/>
    <property type="match status" value="1"/>
</dbReference>
<dbReference type="InterPro" id="IPR023188">
    <property type="entry name" value="DPS_DNA-bd_CS"/>
</dbReference>
<reference evidence="4 5" key="1">
    <citation type="submission" date="2014-03" db="EMBL/GenBank/DDBJ databases">
        <authorList>
            <person name="Urmite Genomes U."/>
        </authorList>
    </citation>
    <scope>NUCLEOTIDE SEQUENCE [LARGE SCALE GENOMIC DNA]</scope>
    <source>
        <strain evidence="4 5">Vm-5</strain>
    </source>
</reference>
<dbReference type="InterPro" id="IPR012347">
    <property type="entry name" value="Ferritin-like"/>
</dbReference>
<evidence type="ECO:0000256" key="1">
    <source>
        <dbReference type="ARBA" id="ARBA00009497"/>
    </source>
</evidence>
<evidence type="ECO:0000313" key="5">
    <source>
        <dbReference type="Proteomes" id="UP000028875"/>
    </source>
</evidence>
<dbReference type="STRING" id="1462526.BN990_02354"/>
<dbReference type="Gene3D" id="1.20.1260.10">
    <property type="match status" value="1"/>
</dbReference>
<dbReference type="SUPFAM" id="SSF47240">
    <property type="entry name" value="Ferritin-like"/>
    <property type="match status" value="1"/>
</dbReference>
<protein>
    <submittedName>
        <fullName evidence="4">DNA protection during starvation protein 1</fullName>
    </submittedName>
</protein>
<dbReference type="GO" id="GO:0016722">
    <property type="term" value="F:oxidoreductase activity, acting on metal ions"/>
    <property type="evidence" value="ECO:0007669"/>
    <property type="project" value="InterPro"/>
</dbReference>
<dbReference type="Pfam" id="PF00210">
    <property type="entry name" value="Ferritin"/>
    <property type="match status" value="1"/>
</dbReference>
<proteinExistence type="inferred from homology"/>
<dbReference type="PROSITE" id="PS00818">
    <property type="entry name" value="DPS_1"/>
    <property type="match status" value="1"/>
</dbReference>
<dbReference type="PANTHER" id="PTHR42932">
    <property type="entry name" value="GENERAL STRESS PROTEIN 20U"/>
    <property type="match status" value="1"/>
</dbReference>
<evidence type="ECO:0000313" key="4">
    <source>
        <dbReference type="EMBL" id="CDQ40036.1"/>
    </source>
</evidence>
<dbReference type="OrthoDB" id="9797023at2"/>
<dbReference type="PRINTS" id="PR01346">
    <property type="entry name" value="HELNAPAPROT"/>
</dbReference>
<dbReference type="Proteomes" id="UP000028875">
    <property type="component" value="Unassembled WGS sequence"/>
</dbReference>
<feature type="domain" description="Ferritin/DPS" evidence="3">
    <location>
        <begin position="8"/>
        <end position="146"/>
    </location>
</feature>
<evidence type="ECO:0000256" key="2">
    <source>
        <dbReference type="RuleBase" id="RU003875"/>
    </source>
</evidence>